<dbReference type="InterPro" id="IPR001623">
    <property type="entry name" value="DnaJ_domain"/>
</dbReference>
<dbReference type="PANTHER" id="PTHR45270">
    <property type="entry name" value="OS03G0832900 PROTEIN"/>
    <property type="match status" value="1"/>
</dbReference>
<evidence type="ECO:0000259" key="1">
    <source>
        <dbReference type="PROSITE" id="PS50076"/>
    </source>
</evidence>
<dbReference type="OrthoDB" id="10250354at2759"/>
<dbReference type="EMBL" id="KI669717">
    <property type="protein sequence ID" value="ETM98240.1"/>
    <property type="molecule type" value="Genomic_DNA"/>
</dbReference>
<dbReference type="RefSeq" id="XP_008916459.1">
    <property type="nucleotide sequence ID" value="XM_008918211.1"/>
</dbReference>
<sequence length="91" mass="10299">MSSVEVSRILNCSTHYAVLKLGESSHVPSFTDAQEVRRRYKELAVRVHPDKNRATELKTPIRTHPVSNSFSVLLFWATSSGKRLVSTRRSS</sequence>
<dbReference type="Proteomes" id="UP000018817">
    <property type="component" value="Unassembled WGS sequence"/>
</dbReference>
<organism evidence="2 3">
    <name type="scientific">Phytophthora nicotianae (strain INRA-310)</name>
    <name type="common">Phytophthora parasitica</name>
    <dbReference type="NCBI Taxonomy" id="761204"/>
    <lineage>
        <taxon>Eukaryota</taxon>
        <taxon>Sar</taxon>
        <taxon>Stramenopiles</taxon>
        <taxon>Oomycota</taxon>
        <taxon>Peronosporomycetes</taxon>
        <taxon>Peronosporales</taxon>
        <taxon>Peronosporaceae</taxon>
        <taxon>Phytophthora</taxon>
    </lineage>
</organism>
<name>W2PC62_PHYN3</name>
<reference evidence="3" key="1">
    <citation type="submission" date="2011-12" db="EMBL/GenBank/DDBJ databases">
        <authorList>
            <consortium name="The Broad Institute Genome Sequencing Platform"/>
            <person name="Russ C."/>
            <person name="Tyler B."/>
            <person name="Panabieres F."/>
            <person name="Shan W."/>
            <person name="Tripathy S."/>
            <person name="Grunwald N."/>
            <person name="Machado M."/>
            <person name="Young S.K."/>
            <person name="Zeng Q."/>
            <person name="Gargeya S."/>
            <person name="Fitzgerald M."/>
            <person name="Haas B."/>
            <person name="Abouelleil A."/>
            <person name="Alvarado L."/>
            <person name="Arachchi H.M."/>
            <person name="Berlin A."/>
            <person name="Chapman S.B."/>
            <person name="Gearin G."/>
            <person name="Goldberg J."/>
            <person name="Griggs A."/>
            <person name="Gujja S."/>
            <person name="Hansen M."/>
            <person name="Heiman D."/>
            <person name="Howarth C."/>
            <person name="Larimer J."/>
            <person name="Lui A."/>
            <person name="MacDonald P.J.P."/>
            <person name="McCowen C."/>
            <person name="Montmayeur A."/>
            <person name="Murphy C."/>
            <person name="Neiman D."/>
            <person name="Pearson M."/>
            <person name="Priest M."/>
            <person name="Roberts A."/>
            <person name="Saif S."/>
            <person name="Shea T."/>
            <person name="Sisk P."/>
            <person name="Stolte C."/>
            <person name="Sykes S."/>
            <person name="Wortman J."/>
            <person name="Nusbaum C."/>
            <person name="Birren B."/>
        </authorList>
    </citation>
    <scope>NUCLEOTIDE SEQUENCE [LARGE SCALE GENOMIC DNA]</scope>
    <source>
        <strain evidence="3">INRA-310</strain>
    </source>
</reference>
<protein>
    <recommendedName>
        <fullName evidence="1">J domain-containing protein</fullName>
    </recommendedName>
</protein>
<dbReference type="CDD" id="cd06257">
    <property type="entry name" value="DnaJ"/>
    <property type="match status" value="1"/>
</dbReference>
<dbReference type="InterPro" id="IPR036869">
    <property type="entry name" value="J_dom_sf"/>
</dbReference>
<dbReference type="PROSITE" id="PS50076">
    <property type="entry name" value="DNAJ_2"/>
    <property type="match status" value="1"/>
</dbReference>
<dbReference type="GeneID" id="20193281"/>
<dbReference type="Gene3D" id="1.10.287.110">
    <property type="entry name" value="DnaJ domain"/>
    <property type="match status" value="1"/>
</dbReference>
<reference evidence="2 3" key="2">
    <citation type="submission" date="2013-11" db="EMBL/GenBank/DDBJ databases">
        <title>The Genome Sequence of Phytophthora parasitica INRA-310.</title>
        <authorList>
            <consortium name="The Broad Institute Genomics Platform"/>
            <person name="Russ C."/>
            <person name="Tyler B."/>
            <person name="Panabieres F."/>
            <person name="Shan W."/>
            <person name="Tripathy S."/>
            <person name="Grunwald N."/>
            <person name="Machado M."/>
            <person name="Johnson C.S."/>
            <person name="Arredondo F."/>
            <person name="Hong C."/>
            <person name="Coffey M."/>
            <person name="Young S.K."/>
            <person name="Zeng Q."/>
            <person name="Gargeya S."/>
            <person name="Fitzgerald M."/>
            <person name="Abouelleil A."/>
            <person name="Alvarado L."/>
            <person name="Chapman S.B."/>
            <person name="Gainer-Dewar J."/>
            <person name="Goldberg J."/>
            <person name="Griggs A."/>
            <person name="Gujja S."/>
            <person name="Hansen M."/>
            <person name="Howarth C."/>
            <person name="Imamovic A."/>
            <person name="Ireland A."/>
            <person name="Larimer J."/>
            <person name="McCowan C."/>
            <person name="Murphy C."/>
            <person name="Pearson M."/>
            <person name="Poon T.W."/>
            <person name="Priest M."/>
            <person name="Roberts A."/>
            <person name="Saif S."/>
            <person name="Shea T."/>
            <person name="Sykes S."/>
            <person name="Wortman J."/>
            <person name="Nusbaum C."/>
            <person name="Birren B."/>
        </authorList>
    </citation>
    <scope>NUCLEOTIDE SEQUENCE [LARGE SCALE GENOMIC DNA]</scope>
    <source>
        <strain evidence="2 3">INRA-310</strain>
    </source>
</reference>
<gene>
    <name evidence="2" type="ORF">PPTG_24682</name>
</gene>
<dbReference type="Pfam" id="PF00226">
    <property type="entry name" value="DnaJ"/>
    <property type="match status" value="1"/>
</dbReference>
<evidence type="ECO:0000313" key="3">
    <source>
        <dbReference type="Proteomes" id="UP000018817"/>
    </source>
</evidence>
<feature type="domain" description="J" evidence="1">
    <location>
        <begin position="14"/>
        <end position="91"/>
    </location>
</feature>
<evidence type="ECO:0000313" key="2">
    <source>
        <dbReference type="EMBL" id="ETM98240.1"/>
    </source>
</evidence>
<dbReference type="SUPFAM" id="SSF46565">
    <property type="entry name" value="Chaperone J-domain"/>
    <property type="match status" value="1"/>
</dbReference>
<accession>W2PC62</accession>
<proteinExistence type="predicted"/>
<dbReference type="AlphaFoldDB" id="W2PC62"/>
<dbReference type="VEuPathDB" id="FungiDB:PPTG_24682"/>
<dbReference type="PANTHER" id="PTHR45270:SF4">
    <property type="entry name" value="CHAPERONE DNAJ-DOMAIN SUPERFAMILY PROTEIN"/>
    <property type="match status" value="1"/>
</dbReference>